<feature type="domain" description="BRCT" evidence="3">
    <location>
        <begin position="300"/>
        <end position="392"/>
    </location>
</feature>
<protein>
    <recommendedName>
        <fullName evidence="3">BRCT domain-containing protein</fullName>
    </recommendedName>
</protein>
<dbReference type="Gene3D" id="3.40.50.10190">
    <property type="entry name" value="BRCT domain"/>
    <property type="match status" value="4"/>
</dbReference>
<dbReference type="OrthoDB" id="251770at2759"/>
<feature type="region of interest" description="Disordered" evidence="2">
    <location>
        <begin position="556"/>
        <end position="619"/>
    </location>
</feature>
<reference evidence="4 5" key="1">
    <citation type="submission" date="2019-07" db="EMBL/GenBank/DDBJ databases">
        <title>Genome assembly of two rare yeast pathogens: Diutina rugosa and Trichomonascus ciferrii.</title>
        <authorList>
            <person name="Mixao V."/>
            <person name="Saus E."/>
            <person name="Hansen A."/>
            <person name="Lass-Flor C."/>
            <person name="Gabaldon T."/>
        </authorList>
    </citation>
    <scope>NUCLEOTIDE SEQUENCE [LARGE SCALE GENOMIC DNA]</scope>
    <source>
        <strain evidence="4 5">CBS 613</strain>
    </source>
</reference>
<name>A0A642UTK6_DIURU</name>
<dbReference type="GO" id="GO:0033314">
    <property type="term" value="P:mitotic DNA replication checkpoint signaling"/>
    <property type="evidence" value="ECO:0007669"/>
    <property type="project" value="TreeGrafter"/>
</dbReference>
<dbReference type="EMBL" id="SWFT01000050">
    <property type="protein sequence ID" value="KAA8905221.1"/>
    <property type="molecule type" value="Genomic_DNA"/>
</dbReference>
<dbReference type="OMA" id="ERCLHYK"/>
<dbReference type="InterPro" id="IPR001357">
    <property type="entry name" value="BRCT_dom"/>
</dbReference>
<dbReference type="SUPFAM" id="SSF52113">
    <property type="entry name" value="BRCT domain"/>
    <property type="match status" value="4"/>
</dbReference>
<evidence type="ECO:0000256" key="1">
    <source>
        <dbReference type="ARBA" id="ARBA00022737"/>
    </source>
</evidence>
<dbReference type="PROSITE" id="PS50172">
    <property type="entry name" value="BRCT"/>
    <property type="match status" value="3"/>
</dbReference>
<feature type="domain" description="BRCT" evidence="3">
    <location>
        <begin position="139"/>
        <end position="208"/>
    </location>
</feature>
<dbReference type="GeneID" id="54780302"/>
<dbReference type="AlphaFoldDB" id="A0A642UTK6"/>
<dbReference type="Proteomes" id="UP000449547">
    <property type="component" value="Unassembled WGS sequence"/>
</dbReference>
<evidence type="ECO:0000259" key="3">
    <source>
        <dbReference type="PROSITE" id="PS50172"/>
    </source>
</evidence>
<dbReference type="GO" id="GO:0006270">
    <property type="term" value="P:DNA replication initiation"/>
    <property type="evidence" value="ECO:0007669"/>
    <property type="project" value="TreeGrafter"/>
</dbReference>
<gene>
    <name evidence="4" type="ORF">DIURU_001649</name>
</gene>
<dbReference type="GO" id="GO:0007095">
    <property type="term" value="P:mitotic G2 DNA damage checkpoint signaling"/>
    <property type="evidence" value="ECO:0007669"/>
    <property type="project" value="TreeGrafter"/>
</dbReference>
<keyword evidence="1" id="KW-0677">Repeat</keyword>
<dbReference type="PANTHER" id="PTHR13561:SF20">
    <property type="entry name" value="DNA TOPOISOMERASE 2-BINDING PROTEIN 1"/>
    <property type="match status" value="1"/>
</dbReference>
<dbReference type="InterPro" id="IPR036420">
    <property type="entry name" value="BRCT_dom_sf"/>
</dbReference>
<evidence type="ECO:0000256" key="2">
    <source>
        <dbReference type="SAM" id="MobiDB-lite"/>
    </source>
</evidence>
<comment type="caution">
    <text evidence="4">The sequence shown here is derived from an EMBL/GenBank/DDBJ whole genome shotgun (WGS) entry which is preliminary data.</text>
</comment>
<dbReference type="RefSeq" id="XP_034013607.1">
    <property type="nucleotide sequence ID" value="XM_034154215.1"/>
</dbReference>
<keyword evidence="5" id="KW-1185">Reference proteome</keyword>
<dbReference type="PANTHER" id="PTHR13561">
    <property type="entry name" value="DNA REPLICATION REGULATOR DPB11-RELATED"/>
    <property type="match status" value="1"/>
</dbReference>
<dbReference type="VEuPathDB" id="FungiDB:DIURU_001649"/>
<dbReference type="SMART" id="SM00292">
    <property type="entry name" value="BRCT"/>
    <property type="match status" value="4"/>
</dbReference>
<organism evidence="4 5">
    <name type="scientific">Diutina rugosa</name>
    <name type="common">Yeast</name>
    <name type="synonym">Candida rugosa</name>
    <dbReference type="NCBI Taxonomy" id="5481"/>
    <lineage>
        <taxon>Eukaryota</taxon>
        <taxon>Fungi</taxon>
        <taxon>Dikarya</taxon>
        <taxon>Ascomycota</taxon>
        <taxon>Saccharomycotina</taxon>
        <taxon>Pichiomycetes</taxon>
        <taxon>Debaryomycetaceae</taxon>
        <taxon>Diutina</taxon>
    </lineage>
</organism>
<evidence type="ECO:0000313" key="4">
    <source>
        <dbReference type="EMBL" id="KAA8905221.1"/>
    </source>
</evidence>
<proteinExistence type="predicted"/>
<feature type="domain" description="BRCT" evidence="3">
    <location>
        <begin position="4"/>
        <end position="85"/>
    </location>
</feature>
<feature type="compositionally biased region" description="Polar residues" evidence="2">
    <location>
        <begin position="573"/>
        <end position="605"/>
    </location>
</feature>
<dbReference type="Pfam" id="PF00533">
    <property type="entry name" value="BRCT"/>
    <property type="match status" value="2"/>
</dbReference>
<accession>A0A642UTK6</accession>
<sequence>MAAQSVRPLEGKNFCCTGIPAERRKVVAKKIVAMGGFYSADLMTDIRYLIVGRRDSDKFRFVVKNRYDVICLAPDAIDTVYKLWLEGEPKERLDPGLYRLPIFDQMKLCVARIDEKLNRKEFIGPDKCWRNTLHETPFEKNVIQTMLRKNGGEFSDVLSQDLTAVITTETRGKRVEMAREWKIPVVHPIWVHDCVVRGLAIPFIYYNLNPDNDYTKGCNVWSSVVKRNRTNNKVSTAVKRAGSDTVWKSLMISKSSIPNLAPDAEPNVWGDSNEAFSELAEEEPSSDIITPAPKRRQTSTKSRLFQDLAFASLGFTNDKKKMLSKVLAANDGRLVTPKDAQTTHVVVPWEDGSQAALALKLLPNELQQRITSGEVKVVSDWFLERSIYNKQLQYDCWSEPLQGMKKLNAEILGRRLKVCISGFTGIELLHVGSLLRKLNFEFEESLTKSRDLLIVNVNVFENSNALSKELLSQTPKEIIKCPYSISVSKLSTTNKIKFAKSNQIPVVSLKFLWEMLALSAESSKPYLRFPELSDSRWCVYMPTQPNAITEYTTRMGQAHDSLSESPVKYPSPRKSSSIASGKITGSSGMPISITATPSHHPTSESSGDEGIVYLDEGRS</sequence>
<evidence type="ECO:0000313" key="5">
    <source>
        <dbReference type="Proteomes" id="UP000449547"/>
    </source>
</evidence>